<dbReference type="STRING" id="797419.SAMN05216556_10819"/>
<dbReference type="InterPro" id="IPR000623">
    <property type="entry name" value="Shikimate_kinase/TSH1"/>
</dbReference>
<dbReference type="OrthoDB" id="9800332at2"/>
<dbReference type="AlphaFoldDB" id="A0A1M6F1E8"/>
<evidence type="ECO:0000256" key="1">
    <source>
        <dbReference type="ARBA" id="ARBA00022605"/>
    </source>
</evidence>
<feature type="binding site" evidence="7">
    <location>
        <position position="56"/>
    </location>
    <ligand>
        <name>substrate</name>
    </ligand>
</feature>
<dbReference type="EMBL" id="FQYV01000007">
    <property type="protein sequence ID" value="SHI91548.1"/>
    <property type="molecule type" value="Genomic_DNA"/>
</dbReference>
<keyword evidence="9" id="KW-1185">Reference proteome</keyword>
<accession>A0A1M6F1E8</accession>
<dbReference type="Proteomes" id="UP000184172">
    <property type="component" value="Unassembled WGS sequence"/>
</dbReference>
<dbReference type="EC" id="2.7.1.71" evidence="7"/>
<dbReference type="Gene3D" id="3.40.50.300">
    <property type="entry name" value="P-loop containing nucleotide triphosphate hydrolases"/>
    <property type="match status" value="1"/>
</dbReference>
<keyword evidence="4 7" id="KW-0418">Kinase</keyword>
<evidence type="ECO:0000256" key="4">
    <source>
        <dbReference type="ARBA" id="ARBA00022777"/>
    </source>
</evidence>
<feature type="binding site" evidence="7">
    <location>
        <position position="143"/>
    </location>
    <ligand>
        <name>substrate</name>
    </ligand>
</feature>
<feature type="binding site" evidence="7">
    <location>
        <position position="14"/>
    </location>
    <ligand>
        <name>Mg(2+)</name>
        <dbReference type="ChEBI" id="CHEBI:18420"/>
    </ligand>
</feature>
<comment type="function">
    <text evidence="7">Catalyzes the specific phosphorylation of the 3-hydroxyl group of shikimic acid using ATP as a cosubstrate.</text>
</comment>
<keyword evidence="3 7" id="KW-0547">Nucleotide-binding</keyword>
<dbReference type="SUPFAM" id="SSF52540">
    <property type="entry name" value="P-loop containing nucleoside triphosphate hydrolases"/>
    <property type="match status" value="1"/>
</dbReference>
<comment type="cofactor">
    <cofactor evidence="7">
        <name>Mg(2+)</name>
        <dbReference type="ChEBI" id="CHEBI:18420"/>
    </cofactor>
    <text evidence="7">Binds 1 Mg(2+) ion per subunit.</text>
</comment>
<keyword evidence="7" id="KW-0460">Magnesium</keyword>
<dbReference type="GO" id="GO:0004765">
    <property type="term" value="F:shikimate kinase activity"/>
    <property type="evidence" value="ECO:0007669"/>
    <property type="project" value="UniProtKB-UniRule"/>
</dbReference>
<proteinExistence type="inferred from homology"/>
<keyword evidence="5 7" id="KW-0067">ATP-binding</keyword>
<comment type="catalytic activity">
    <reaction evidence="7">
        <text>shikimate + ATP = 3-phosphoshikimate + ADP + H(+)</text>
        <dbReference type="Rhea" id="RHEA:13121"/>
        <dbReference type="ChEBI" id="CHEBI:15378"/>
        <dbReference type="ChEBI" id="CHEBI:30616"/>
        <dbReference type="ChEBI" id="CHEBI:36208"/>
        <dbReference type="ChEBI" id="CHEBI:145989"/>
        <dbReference type="ChEBI" id="CHEBI:456216"/>
        <dbReference type="EC" id="2.7.1.71"/>
    </reaction>
</comment>
<gene>
    <name evidence="7" type="primary">aroK</name>
    <name evidence="8" type="ORF">SAMN04487908_10718</name>
</gene>
<feature type="binding site" evidence="7">
    <location>
        <position position="32"/>
    </location>
    <ligand>
        <name>substrate</name>
    </ligand>
</feature>
<comment type="subunit">
    <text evidence="7">Monomer.</text>
</comment>
<dbReference type="GO" id="GO:0005829">
    <property type="term" value="C:cytosol"/>
    <property type="evidence" value="ECO:0007669"/>
    <property type="project" value="TreeGrafter"/>
</dbReference>
<sequence>MKIVLIGYMGSGKSTIGKLLAKKQNLPFKDLDQEIQIAEGMSISEIFSKKGEIYFRRVENETLKNLLALNEGFVLATGGGTPCYADSLDAMLNCADAVSVYLKTPLPILCDRLMNEKGVRPLLSHLNTREEMLEFVGIHLFERAHFYNQAEVIVETANDAPKEVVAKIVERLL</sequence>
<evidence type="ECO:0000313" key="8">
    <source>
        <dbReference type="EMBL" id="SHI91548.1"/>
    </source>
</evidence>
<dbReference type="RefSeq" id="WP_073216536.1">
    <property type="nucleotide sequence ID" value="NZ_FNNS01000008.1"/>
</dbReference>
<protein>
    <recommendedName>
        <fullName evidence="7">Shikimate kinase</fullName>
        <shortName evidence="7">SK</shortName>
        <ecNumber evidence="7">2.7.1.71</ecNumber>
    </recommendedName>
</protein>
<dbReference type="Pfam" id="PF01202">
    <property type="entry name" value="SKI"/>
    <property type="match status" value="1"/>
</dbReference>
<keyword evidence="7" id="KW-0963">Cytoplasm</keyword>
<dbReference type="GO" id="GO:0009423">
    <property type="term" value="P:chorismate biosynthetic process"/>
    <property type="evidence" value="ECO:0007669"/>
    <property type="project" value="UniProtKB-UniRule"/>
</dbReference>
<comment type="pathway">
    <text evidence="7">Metabolic intermediate biosynthesis; chorismate biosynthesis; chorismate from D-erythrose 4-phosphate and phosphoenolpyruvate: step 5/7.</text>
</comment>
<dbReference type="InterPro" id="IPR031322">
    <property type="entry name" value="Shikimate/glucono_kinase"/>
</dbReference>
<evidence type="ECO:0000256" key="2">
    <source>
        <dbReference type="ARBA" id="ARBA00022679"/>
    </source>
</evidence>
<dbReference type="GO" id="GO:0008652">
    <property type="term" value="P:amino acid biosynthetic process"/>
    <property type="evidence" value="ECO:0007669"/>
    <property type="project" value="UniProtKB-KW"/>
</dbReference>
<dbReference type="HAMAP" id="MF_00109">
    <property type="entry name" value="Shikimate_kinase"/>
    <property type="match status" value="1"/>
</dbReference>
<dbReference type="GO" id="GO:0005524">
    <property type="term" value="F:ATP binding"/>
    <property type="evidence" value="ECO:0007669"/>
    <property type="project" value="UniProtKB-UniRule"/>
</dbReference>
<dbReference type="InterPro" id="IPR027417">
    <property type="entry name" value="P-loop_NTPase"/>
</dbReference>
<evidence type="ECO:0000256" key="3">
    <source>
        <dbReference type="ARBA" id="ARBA00022741"/>
    </source>
</evidence>
<dbReference type="PRINTS" id="PR01100">
    <property type="entry name" value="SHIKIMTKNASE"/>
</dbReference>
<keyword evidence="6 7" id="KW-0057">Aromatic amino acid biosynthesis</keyword>
<feature type="binding site" evidence="7">
    <location>
        <position position="120"/>
    </location>
    <ligand>
        <name>ATP</name>
        <dbReference type="ChEBI" id="CHEBI:30616"/>
    </ligand>
</feature>
<keyword evidence="7" id="KW-0479">Metal-binding</keyword>
<feature type="binding site" evidence="7">
    <location>
        <begin position="10"/>
        <end position="15"/>
    </location>
    <ligand>
        <name>ATP</name>
        <dbReference type="ChEBI" id="CHEBI:30616"/>
    </ligand>
</feature>
<keyword evidence="1 7" id="KW-0028">Amino-acid biosynthesis</keyword>
<comment type="similarity">
    <text evidence="7">Belongs to the shikimate kinase family.</text>
</comment>
<name>A0A1M6F1E8_9FLAO</name>
<dbReference type="UniPathway" id="UPA00053">
    <property type="reaction ID" value="UER00088"/>
</dbReference>
<comment type="caution">
    <text evidence="7">Lacks conserved residue(s) required for the propagation of feature annotation.</text>
</comment>
<dbReference type="CDD" id="cd00464">
    <property type="entry name" value="SK"/>
    <property type="match status" value="1"/>
</dbReference>
<dbReference type="PANTHER" id="PTHR21087">
    <property type="entry name" value="SHIKIMATE KINASE"/>
    <property type="match status" value="1"/>
</dbReference>
<reference evidence="9" key="1">
    <citation type="submission" date="2016-11" db="EMBL/GenBank/DDBJ databases">
        <authorList>
            <person name="Varghese N."/>
            <person name="Submissions S."/>
        </authorList>
    </citation>
    <scope>NUCLEOTIDE SEQUENCE [LARGE SCALE GENOMIC DNA]</scope>
    <source>
        <strain evidence="9">DSM 26349</strain>
    </source>
</reference>
<feature type="binding site" evidence="7">
    <location>
        <position position="79"/>
    </location>
    <ligand>
        <name>substrate</name>
    </ligand>
</feature>
<dbReference type="GO" id="GO:0009073">
    <property type="term" value="P:aromatic amino acid family biosynthetic process"/>
    <property type="evidence" value="ECO:0007669"/>
    <property type="project" value="UniProtKB-KW"/>
</dbReference>
<evidence type="ECO:0000256" key="7">
    <source>
        <dbReference type="HAMAP-Rule" id="MF_00109"/>
    </source>
</evidence>
<evidence type="ECO:0000256" key="5">
    <source>
        <dbReference type="ARBA" id="ARBA00022840"/>
    </source>
</evidence>
<evidence type="ECO:0000313" key="9">
    <source>
        <dbReference type="Proteomes" id="UP000184172"/>
    </source>
</evidence>
<dbReference type="GO" id="GO:0000287">
    <property type="term" value="F:magnesium ion binding"/>
    <property type="evidence" value="ECO:0007669"/>
    <property type="project" value="UniProtKB-UniRule"/>
</dbReference>
<dbReference type="PANTHER" id="PTHR21087:SF16">
    <property type="entry name" value="SHIKIMATE KINASE 1, CHLOROPLASTIC"/>
    <property type="match status" value="1"/>
</dbReference>
<evidence type="ECO:0000256" key="6">
    <source>
        <dbReference type="ARBA" id="ARBA00023141"/>
    </source>
</evidence>
<comment type="subcellular location">
    <subcellularLocation>
        <location evidence="7">Cytoplasm</location>
    </subcellularLocation>
</comment>
<organism evidence="8 9">
    <name type="scientific">Aequorivita viscosa</name>
    <dbReference type="NCBI Taxonomy" id="797419"/>
    <lineage>
        <taxon>Bacteria</taxon>
        <taxon>Pseudomonadati</taxon>
        <taxon>Bacteroidota</taxon>
        <taxon>Flavobacteriia</taxon>
        <taxon>Flavobacteriales</taxon>
        <taxon>Flavobacteriaceae</taxon>
        <taxon>Aequorivita</taxon>
    </lineage>
</organism>
<keyword evidence="2 7" id="KW-0808">Transferase</keyword>